<dbReference type="EMBL" id="MU277267">
    <property type="protein sequence ID" value="KAI0056282.1"/>
    <property type="molecule type" value="Genomic_DNA"/>
</dbReference>
<sequence length="776" mass="86281">MFAFKLQLLHRPSARVRTWSPSILYPFIFIVDQLLQRHRTLRDQPLAVSPADLAIVEALKLGCTLLSARYTAGPGQRGSDSGEERLLRDISNSDESDDALVPEGHGLQADRSQAHTLVAVSAAAVGAAHVYLISRALQSFDVGTVHLANASSVAFVIYGASVFFSRLISASVWQTVALQLSGLFLIKDGLYSSSLPGWSTLYLLPIALTTALAVLCIDFIYHSPTSTSRNRINIVIFTSGLCIHIVILISQYLFASHTILPWHLTLRKCFELAVRAFLELIALSVIDHQDALFERVLASSNIVLFFLAAAVLNRSVSLGASVGFVLAMWASISYTLVELDKHQKGEAPSSIISVSSLLPHQTLTGPLNFPQDAHSSTWRRRMAGIIVFAIFTFMSVLGIFLPSRSVPSFTASSDVFALPSQDGTAVCVRTPLHFAPLYSPEKREYKHFNDVLLVVFFSHARYDGNLDYYREVYAEYFPNMLFVGPASREDKGFDGSYDVLVDSYESSEDLNDPDFYKMAGRMAHHMLYTALQAHPCYAGYLWAPFDTLLNVPRLQQFDQTKFWYHSPFGTYVPNPAANFAERNRSNHAPPARISPDPALNLTDGWQGWGADWWWGDPHVGLSVCKPAFARAPTAERARLASFTLVNGTTRFVGGSADTLYIPGTYREEFQTTLARFLETTCFLEIAVPTAVHMVAPSSDDILFVDHWWIWEPPFNASFVREKWAAGYEVDTFHTFHWGDPDADGEWRASPGNVQDVRLLLGESARRQGVAFPNLIS</sequence>
<proteinExistence type="predicted"/>
<organism evidence="1 2">
    <name type="scientific">Artomyces pyxidatus</name>
    <dbReference type="NCBI Taxonomy" id="48021"/>
    <lineage>
        <taxon>Eukaryota</taxon>
        <taxon>Fungi</taxon>
        <taxon>Dikarya</taxon>
        <taxon>Basidiomycota</taxon>
        <taxon>Agaricomycotina</taxon>
        <taxon>Agaricomycetes</taxon>
        <taxon>Russulales</taxon>
        <taxon>Auriscalpiaceae</taxon>
        <taxon>Artomyces</taxon>
    </lineage>
</organism>
<evidence type="ECO:0000313" key="2">
    <source>
        <dbReference type="Proteomes" id="UP000814140"/>
    </source>
</evidence>
<protein>
    <submittedName>
        <fullName evidence="1">Uncharacterized protein</fullName>
    </submittedName>
</protein>
<keyword evidence="2" id="KW-1185">Reference proteome</keyword>
<comment type="caution">
    <text evidence="1">The sequence shown here is derived from an EMBL/GenBank/DDBJ whole genome shotgun (WGS) entry which is preliminary data.</text>
</comment>
<reference evidence="1" key="1">
    <citation type="submission" date="2021-03" db="EMBL/GenBank/DDBJ databases">
        <authorList>
            <consortium name="DOE Joint Genome Institute"/>
            <person name="Ahrendt S."/>
            <person name="Looney B.P."/>
            <person name="Miyauchi S."/>
            <person name="Morin E."/>
            <person name="Drula E."/>
            <person name="Courty P.E."/>
            <person name="Chicoki N."/>
            <person name="Fauchery L."/>
            <person name="Kohler A."/>
            <person name="Kuo A."/>
            <person name="Labutti K."/>
            <person name="Pangilinan J."/>
            <person name="Lipzen A."/>
            <person name="Riley R."/>
            <person name="Andreopoulos W."/>
            <person name="He G."/>
            <person name="Johnson J."/>
            <person name="Barry K.W."/>
            <person name="Grigoriev I.V."/>
            <person name="Nagy L."/>
            <person name="Hibbett D."/>
            <person name="Henrissat B."/>
            <person name="Matheny P.B."/>
            <person name="Labbe J."/>
            <person name="Martin F."/>
        </authorList>
    </citation>
    <scope>NUCLEOTIDE SEQUENCE</scope>
    <source>
        <strain evidence="1">HHB10654</strain>
    </source>
</reference>
<accession>A0ACB8SJ79</accession>
<gene>
    <name evidence="1" type="ORF">BV25DRAFT_1634477</name>
</gene>
<evidence type="ECO:0000313" key="1">
    <source>
        <dbReference type="EMBL" id="KAI0056282.1"/>
    </source>
</evidence>
<dbReference type="Proteomes" id="UP000814140">
    <property type="component" value="Unassembled WGS sequence"/>
</dbReference>
<name>A0ACB8SJ79_9AGAM</name>
<reference evidence="1" key="2">
    <citation type="journal article" date="2022" name="New Phytol.">
        <title>Evolutionary transition to the ectomycorrhizal habit in the genomes of a hyperdiverse lineage of mushroom-forming fungi.</title>
        <authorList>
            <person name="Looney B."/>
            <person name="Miyauchi S."/>
            <person name="Morin E."/>
            <person name="Drula E."/>
            <person name="Courty P.E."/>
            <person name="Kohler A."/>
            <person name="Kuo A."/>
            <person name="LaButti K."/>
            <person name="Pangilinan J."/>
            <person name="Lipzen A."/>
            <person name="Riley R."/>
            <person name="Andreopoulos W."/>
            <person name="He G."/>
            <person name="Johnson J."/>
            <person name="Nolan M."/>
            <person name="Tritt A."/>
            <person name="Barry K.W."/>
            <person name="Grigoriev I.V."/>
            <person name="Nagy L.G."/>
            <person name="Hibbett D."/>
            <person name="Henrissat B."/>
            <person name="Matheny P.B."/>
            <person name="Labbe J."/>
            <person name="Martin F.M."/>
        </authorList>
    </citation>
    <scope>NUCLEOTIDE SEQUENCE</scope>
    <source>
        <strain evidence="1">HHB10654</strain>
    </source>
</reference>